<name>A0A1H2PR07_9BURK</name>
<reference evidence="2" key="1">
    <citation type="submission" date="2016-09" db="EMBL/GenBank/DDBJ databases">
        <authorList>
            <person name="Varghese N."/>
            <person name="Submissions S."/>
        </authorList>
    </citation>
    <scope>NUCLEOTIDE SEQUENCE [LARGE SCALE GENOMIC DNA]</scope>
    <source>
        <strain evidence="2">JS23</strain>
    </source>
</reference>
<evidence type="ECO:0000313" key="2">
    <source>
        <dbReference type="Proteomes" id="UP000243719"/>
    </source>
</evidence>
<organism evidence="1 2">
    <name type="scientific">Chitinasiproducens palmae</name>
    <dbReference type="NCBI Taxonomy" id="1770053"/>
    <lineage>
        <taxon>Bacteria</taxon>
        <taxon>Pseudomonadati</taxon>
        <taxon>Pseudomonadota</taxon>
        <taxon>Betaproteobacteria</taxon>
        <taxon>Burkholderiales</taxon>
        <taxon>Burkholderiaceae</taxon>
        <taxon>Chitinasiproducens</taxon>
    </lineage>
</organism>
<proteinExistence type="predicted"/>
<dbReference type="EMBL" id="FNLO01000007">
    <property type="protein sequence ID" value="SDV49260.1"/>
    <property type="molecule type" value="Genomic_DNA"/>
</dbReference>
<protein>
    <submittedName>
        <fullName evidence="1">Uncharacterized protein</fullName>
    </submittedName>
</protein>
<dbReference type="Proteomes" id="UP000243719">
    <property type="component" value="Unassembled WGS sequence"/>
</dbReference>
<gene>
    <name evidence="1" type="ORF">SAMN05216551_107192</name>
</gene>
<dbReference type="AlphaFoldDB" id="A0A1H2PR07"/>
<keyword evidence="2" id="KW-1185">Reference proteome</keyword>
<sequence>MQYVCCRDDRICVGKRGMGRGSGTSPKSGHGRVSSAYDSVSLAIDGTLRLQRPVAPLASTRVVPR</sequence>
<accession>A0A1H2PR07</accession>
<evidence type="ECO:0000313" key="1">
    <source>
        <dbReference type="EMBL" id="SDV49260.1"/>
    </source>
</evidence>